<gene>
    <name evidence="2" type="ORF">QRX50_35325</name>
</gene>
<accession>A0A9Y2MVA6</accession>
<keyword evidence="3" id="KW-1185">Reference proteome</keyword>
<evidence type="ECO:0000313" key="2">
    <source>
        <dbReference type="EMBL" id="WIX76689.1"/>
    </source>
</evidence>
<sequence>MNDALLVLLTVALAVAFGAIVFARTVLTERAAGRHGRPHTRTPLVRRLDGAGVVVTALVIAAVVFRVVNTVL</sequence>
<protein>
    <submittedName>
        <fullName evidence="2">Uncharacterized protein</fullName>
    </submittedName>
</protein>
<evidence type="ECO:0000313" key="3">
    <source>
        <dbReference type="Proteomes" id="UP001236014"/>
    </source>
</evidence>
<name>A0A9Y2MVA6_9PSEU</name>
<dbReference type="KEGG" id="acab:QRX50_35325"/>
<keyword evidence="1" id="KW-0812">Transmembrane</keyword>
<feature type="transmembrane region" description="Helical" evidence="1">
    <location>
        <begin position="48"/>
        <end position="68"/>
    </location>
</feature>
<evidence type="ECO:0000256" key="1">
    <source>
        <dbReference type="SAM" id="Phobius"/>
    </source>
</evidence>
<dbReference type="AlphaFoldDB" id="A0A9Y2MVA6"/>
<keyword evidence="1" id="KW-0472">Membrane</keyword>
<reference evidence="2 3" key="1">
    <citation type="submission" date="2023-06" db="EMBL/GenBank/DDBJ databases">
        <authorList>
            <person name="Oyuntsetseg B."/>
            <person name="Kim S.B."/>
        </authorList>
    </citation>
    <scope>NUCLEOTIDE SEQUENCE [LARGE SCALE GENOMIC DNA]</scope>
    <source>
        <strain evidence="2 3">2-15</strain>
    </source>
</reference>
<dbReference type="EMBL" id="CP127294">
    <property type="protein sequence ID" value="WIX76689.1"/>
    <property type="molecule type" value="Genomic_DNA"/>
</dbReference>
<proteinExistence type="predicted"/>
<dbReference type="Proteomes" id="UP001236014">
    <property type="component" value="Chromosome"/>
</dbReference>
<keyword evidence="1" id="KW-1133">Transmembrane helix</keyword>
<organism evidence="2 3">
    <name type="scientific">Amycolatopsis carbonis</name>
    <dbReference type="NCBI Taxonomy" id="715471"/>
    <lineage>
        <taxon>Bacteria</taxon>
        <taxon>Bacillati</taxon>
        <taxon>Actinomycetota</taxon>
        <taxon>Actinomycetes</taxon>
        <taxon>Pseudonocardiales</taxon>
        <taxon>Pseudonocardiaceae</taxon>
        <taxon>Amycolatopsis</taxon>
    </lineage>
</organism>
<dbReference type="RefSeq" id="WP_285967437.1">
    <property type="nucleotide sequence ID" value="NZ_CP127294.1"/>
</dbReference>
<feature type="transmembrane region" description="Helical" evidence="1">
    <location>
        <begin position="6"/>
        <end position="27"/>
    </location>
</feature>